<dbReference type="EMBL" id="VISO01000001">
    <property type="protein sequence ID" value="TVZ74952.1"/>
    <property type="molecule type" value="Genomic_DNA"/>
</dbReference>
<evidence type="ECO:0000313" key="1">
    <source>
        <dbReference type="EMBL" id="TVZ74952.1"/>
    </source>
</evidence>
<gene>
    <name evidence="1" type="ORF">BCL32_0295</name>
</gene>
<proteinExistence type="predicted"/>
<dbReference type="Proteomes" id="UP000319824">
    <property type="component" value="Unassembled WGS sequence"/>
</dbReference>
<dbReference type="AlphaFoldDB" id="A0A559TK09"/>
<evidence type="ECO:0008006" key="3">
    <source>
        <dbReference type="Google" id="ProtNLM"/>
    </source>
</evidence>
<evidence type="ECO:0000313" key="2">
    <source>
        <dbReference type="Proteomes" id="UP000319824"/>
    </source>
</evidence>
<sequence length="232" mass="25446">MKTKGPIGILCLDEPASESPARTWGEHPKDFTVGMIRQTVAGVSVPDIINKRDHVRRAYVDAALALKDQGCSVISSNCGYSILYQRDVCTVAQVPTLLSSLQILPAVAAAYPPDYRIGIICYDATCLSDEHLHASWPNLDRSRLAIIGVEGSEAWHKSNSSDAVYDWDLFGEAIYHRVETLRRLEPLLGAVIVECCAFGSFVPMIREKLGVPTIDIYDVAKPLLGGHILHNC</sequence>
<reference evidence="1 2" key="1">
    <citation type="submission" date="2019-06" db="EMBL/GenBank/DDBJ databases">
        <title>Pac Bio to generate improved reference genome sequences for organisms with transposon mutant libraries (support for FEBA project).</title>
        <authorList>
            <person name="Blow M."/>
        </authorList>
    </citation>
    <scope>NUCLEOTIDE SEQUENCE [LARGE SCALE GENOMIC DNA]</scope>
    <source>
        <strain evidence="1 2">USDA 1844</strain>
    </source>
</reference>
<comment type="caution">
    <text evidence="1">The sequence shown here is derived from an EMBL/GenBank/DDBJ whole genome shotgun (WGS) entry which is preliminary data.</text>
</comment>
<protein>
    <recommendedName>
        <fullName evidence="3">Asp/Glu/hydantoin racemase</fullName>
    </recommendedName>
</protein>
<name>A0A559TK09_9HYPH</name>
<organism evidence="1 2">
    <name type="scientific">Rhizobium mongolense USDA 1844</name>
    <dbReference type="NCBI Taxonomy" id="1079460"/>
    <lineage>
        <taxon>Bacteria</taxon>
        <taxon>Pseudomonadati</taxon>
        <taxon>Pseudomonadota</taxon>
        <taxon>Alphaproteobacteria</taxon>
        <taxon>Hyphomicrobiales</taxon>
        <taxon>Rhizobiaceae</taxon>
        <taxon>Rhizobium/Agrobacterium group</taxon>
        <taxon>Rhizobium</taxon>
    </lineage>
</organism>
<accession>A0A559TK09</accession>